<feature type="transmembrane region" description="Helical" evidence="1">
    <location>
        <begin position="36"/>
        <end position="59"/>
    </location>
</feature>
<evidence type="ECO:0000313" key="2">
    <source>
        <dbReference type="EMBL" id="SFV04217.1"/>
    </source>
</evidence>
<proteinExistence type="predicted"/>
<organism evidence="2 3">
    <name type="scientific">Alicyclobacillus macrosporangiidus</name>
    <dbReference type="NCBI Taxonomy" id="392015"/>
    <lineage>
        <taxon>Bacteria</taxon>
        <taxon>Bacillati</taxon>
        <taxon>Bacillota</taxon>
        <taxon>Bacilli</taxon>
        <taxon>Bacillales</taxon>
        <taxon>Alicyclobacillaceae</taxon>
        <taxon>Alicyclobacillus</taxon>
    </lineage>
</organism>
<dbReference type="Proteomes" id="UP000183508">
    <property type="component" value="Unassembled WGS sequence"/>
</dbReference>
<accession>A0A1I7L3E0</accession>
<dbReference type="RefSeq" id="WP_074955674.1">
    <property type="nucleotide sequence ID" value="NZ_FPBV01000024.1"/>
</dbReference>
<gene>
    <name evidence="2" type="ORF">SAMN05421543_12415</name>
</gene>
<evidence type="ECO:0000256" key="1">
    <source>
        <dbReference type="SAM" id="Phobius"/>
    </source>
</evidence>
<name>A0A1I7L3E0_9BACL</name>
<sequence length="65" mass="7864">MRRFAVWILFIVPFLAQLVALPWVNRIHPMVLGFPLLHFWLLIWMLLTPLFTLAIHWVLRKEEQA</sequence>
<dbReference type="Pfam" id="PF11755">
    <property type="entry name" value="DUF3311"/>
    <property type="match status" value="1"/>
</dbReference>
<keyword evidence="1" id="KW-1133">Transmembrane helix</keyword>
<keyword evidence="1" id="KW-0472">Membrane</keyword>
<keyword evidence="3" id="KW-1185">Reference proteome</keyword>
<dbReference type="STRING" id="392015.SAMN05421543_12415"/>
<keyword evidence="1" id="KW-0812">Transmembrane</keyword>
<dbReference type="OrthoDB" id="3628949at2"/>
<reference evidence="3" key="1">
    <citation type="submission" date="2016-10" db="EMBL/GenBank/DDBJ databases">
        <authorList>
            <person name="Varghese N."/>
        </authorList>
    </citation>
    <scope>NUCLEOTIDE SEQUENCE [LARGE SCALE GENOMIC DNA]</scope>
    <source>
        <strain evidence="3">DSM 17980</strain>
    </source>
</reference>
<evidence type="ECO:0000313" key="3">
    <source>
        <dbReference type="Proteomes" id="UP000183508"/>
    </source>
</evidence>
<dbReference type="EMBL" id="FPBV01000024">
    <property type="protein sequence ID" value="SFV04217.1"/>
    <property type="molecule type" value="Genomic_DNA"/>
</dbReference>
<protein>
    <recommendedName>
        <fullName evidence="4">DUF3311 domain-containing protein</fullName>
    </recommendedName>
</protein>
<dbReference type="AlphaFoldDB" id="A0A1I7L3E0"/>
<dbReference type="InterPro" id="IPR021741">
    <property type="entry name" value="DUF3311"/>
</dbReference>
<evidence type="ECO:0008006" key="4">
    <source>
        <dbReference type="Google" id="ProtNLM"/>
    </source>
</evidence>